<keyword evidence="2" id="KW-1185">Reference proteome</keyword>
<dbReference type="Pfam" id="PF01724">
    <property type="entry name" value="DUF29"/>
    <property type="match status" value="1"/>
</dbReference>
<dbReference type="Proteomes" id="UP001597469">
    <property type="component" value="Unassembled WGS sequence"/>
</dbReference>
<protein>
    <submittedName>
        <fullName evidence="1">DUF29 family protein</fullName>
    </submittedName>
</protein>
<dbReference type="PANTHER" id="PTHR34235:SF4">
    <property type="entry name" value="SLR0291 PROTEIN"/>
    <property type="match status" value="1"/>
</dbReference>
<dbReference type="Gene3D" id="1.20.1220.20">
    <property type="entry name" value="Uncharcterised protein PF01724"/>
    <property type="match status" value="1"/>
</dbReference>
<dbReference type="InterPro" id="IPR002636">
    <property type="entry name" value="DUF29"/>
</dbReference>
<comment type="caution">
    <text evidence="1">The sequence shown here is derived from an EMBL/GenBank/DDBJ whole genome shotgun (WGS) entry which is preliminary data.</text>
</comment>
<sequence>MKRDWEELTATSYIDTVAELQSTLAENDYEQVSEGLQTLLDSMSQELKRALRSQLSRLMMHVIKWKIQPAKRSGSWAVSILDARENIEEIIQEKPSLNRRFIEEIWDKTVQQAIRKAEEETQCRTNLTTLTWEEVFEEEYSVLTKN</sequence>
<gene>
    <name evidence="1" type="ORF">ACFSUS_26350</name>
</gene>
<organism evidence="1 2">
    <name type="scientific">Spirosoma soli</name>
    <dbReference type="NCBI Taxonomy" id="1770529"/>
    <lineage>
        <taxon>Bacteria</taxon>
        <taxon>Pseudomonadati</taxon>
        <taxon>Bacteroidota</taxon>
        <taxon>Cytophagia</taxon>
        <taxon>Cytophagales</taxon>
        <taxon>Cytophagaceae</taxon>
        <taxon>Spirosoma</taxon>
    </lineage>
</organism>
<dbReference type="EMBL" id="JBHULN010000025">
    <property type="protein sequence ID" value="MFD2574184.1"/>
    <property type="molecule type" value="Genomic_DNA"/>
</dbReference>
<evidence type="ECO:0000313" key="1">
    <source>
        <dbReference type="EMBL" id="MFD2574184.1"/>
    </source>
</evidence>
<evidence type="ECO:0000313" key="2">
    <source>
        <dbReference type="Proteomes" id="UP001597469"/>
    </source>
</evidence>
<proteinExistence type="predicted"/>
<dbReference type="PANTHER" id="PTHR34235">
    <property type="entry name" value="SLR1203 PROTEIN-RELATED"/>
    <property type="match status" value="1"/>
</dbReference>
<accession>A0ABW5MD98</accession>
<name>A0ABW5MD98_9BACT</name>
<reference evidence="2" key="1">
    <citation type="journal article" date="2019" name="Int. J. Syst. Evol. Microbiol.">
        <title>The Global Catalogue of Microorganisms (GCM) 10K type strain sequencing project: providing services to taxonomists for standard genome sequencing and annotation.</title>
        <authorList>
            <consortium name="The Broad Institute Genomics Platform"/>
            <consortium name="The Broad Institute Genome Sequencing Center for Infectious Disease"/>
            <person name="Wu L."/>
            <person name="Ma J."/>
        </authorList>
    </citation>
    <scope>NUCLEOTIDE SEQUENCE [LARGE SCALE GENOMIC DNA]</scope>
    <source>
        <strain evidence="2">KCTC 42805</strain>
    </source>
</reference>
<dbReference type="RefSeq" id="WP_381527614.1">
    <property type="nucleotide sequence ID" value="NZ_JBHULN010000025.1"/>
</dbReference>